<evidence type="ECO:0000256" key="10">
    <source>
        <dbReference type="SAM" id="Phobius"/>
    </source>
</evidence>
<dbReference type="InterPro" id="IPR007599">
    <property type="entry name" value="DER1"/>
</dbReference>
<gene>
    <name evidence="11" type="ORF">THAR02_08549</name>
</gene>
<evidence type="ECO:0000256" key="4">
    <source>
        <dbReference type="ARBA" id="ARBA00022448"/>
    </source>
</evidence>
<evidence type="ECO:0000256" key="1">
    <source>
        <dbReference type="ARBA" id="ARBA00004123"/>
    </source>
</evidence>
<dbReference type="Gene3D" id="1.25.10.10">
    <property type="entry name" value="Leucine-rich Repeat Variant"/>
    <property type="match status" value="1"/>
</dbReference>
<evidence type="ECO:0000256" key="2">
    <source>
        <dbReference type="ARBA" id="ARBA00004141"/>
    </source>
</evidence>
<feature type="transmembrane region" description="Helical" evidence="10">
    <location>
        <begin position="60"/>
        <end position="82"/>
    </location>
</feature>
<proteinExistence type="inferred from homology"/>
<comment type="caution">
    <text evidence="11">The sequence shown here is derived from an EMBL/GenBank/DDBJ whole genome shotgun (WGS) entry which is preliminary data.</text>
</comment>
<evidence type="ECO:0000256" key="7">
    <source>
        <dbReference type="ARBA" id="ARBA00022989"/>
    </source>
</evidence>
<dbReference type="GO" id="GO:0005737">
    <property type="term" value="C:cytoplasm"/>
    <property type="evidence" value="ECO:0007669"/>
    <property type="project" value="TreeGrafter"/>
</dbReference>
<evidence type="ECO:0000313" key="11">
    <source>
        <dbReference type="EMBL" id="KKO99339.1"/>
    </source>
</evidence>
<comment type="subcellular location">
    <subcellularLocation>
        <location evidence="2">Membrane</location>
        <topology evidence="2">Multi-pass membrane protein</topology>
    </subcellularLocation>
    <subcellularLocation>
        <location evidence="1">Nucleus</location>
    </subcellularLocation>
</comment>
<sequence>MDQVIGGDRLPLEAWFWEMPVCTRWWTAATVLTSALVQCHMVTPFQLFYSFRAVFIKSQYWRLLTTFLYFGPFSLDLLFHIYFLQRYARLLEESSGRSAAYFSWLLVYAMASLIVLSPLVSMPFLGHPLSSTLVYIWSRRNPDTRLSFLGLLVFTAPYLPWVLMAFSLFMHGTIPRDEIMGVVIGHIWYFFNDVYPPLHNGSKPLDPPSWWRRLFEGRRTEDSTTDIDDMVGAAGRDVAAVNVLASLTDSDATELLVSLLEWYIGAVQQKTGSLVVRKLSSALSTYFLYFHRLCSRYIFHLLVSLASNRAWQPGTIDESVDFNAISESLTGVHLHAAILVISNILEDVARIDLNAASNVGLYDSVLANTSDSVTLITMCMNRDGTSPEVKQDALRCLQSWVNFAQKTSARNSYIADSLRPLIGGSINALMVEDLYNAAAELLIDVLFNWPSLFTEQHYTALSNVLDTAWFHNLYDQLIQGDGDFEATQLGYVLLAFGEARIQILIQDDNDQNRNILSRLCGLLAADGYPVAENKIFVPAIEFWSTFTEFVSDMEMESTSASSLTTIMIPYIFQATSHAWKKIIYPPADEFHSWDSVDRVGFNDARKDVVDFLQAVYVLIGPKLVETFSSLILSTLANSSWLELESAIFCLGGLADCSQEDPRCDSSLAAVFSSPLFSALRSGQKNIPARLRQTCLTLIEQYTEYFERNTHLLPTALSLLFKEVSDHSMALPASKSIHRLCSSCRLHLYPEMDNLLAEYQKLIATASLDCISREKIVGALASIAQANPEDDERYAACSGLLAFIQDDVQKSMTLVNITNDEALPHQMEMPCPDIAPQEHIGLHIALRALRCLASMGKGLQSPPEFSIDLEAVSPQKVQTPKLVELQKQVIGIIVEIQNVFKGSSEVTELICSVLRSGFSETEPGPFVLTPDDIVAFLVGHSKDTPRIGIIVSMACSFVSSLSPHTIGQYHKILSEVLVWIIGLLKQLPEPGSEPELVQNGIDLVSRLLTRSPATFIGLQPSDAIEFFFLFTLQVLDGKEPLPKAAAAEFWTAFVGTRGDEEALQDTFQRAMDTLGPLLGQSLARNIGGNALRSELDRLCEPLRKLVTRYPMAKDWLQSGLDHPSFPSDKVSAEQKSLFVKKIISLRGSRTTNQVVRDFWLSARGANFAYAS</sequence>
<keyword evidence="8 10" id="KW-0472">Membrane</keyword>
<dbReference type="GO" id="GO:0006606">
    <property type="term" value="P:protein import into nucleus"/>
    <property type="evidence" value="ECO:0007669"/>
    <property type="project" value="TreeGrafter"/>
</dbReference>
<dbReference type="InterPro" id="IPR011989">
    <property type="entry name" value="ARM-like"/>
</dbReference>
<dbReference type="GO" id="GO:0005634">
    <property type="term" value="C:nucleus"/>
    <property type="evidence" value="ECO:0007669"/>
    <property type="project" value="UniProtKB-SubCell"/>
</dbReference>
<dbReference type="SUPFAM" id="SSF48371">
    <property type="entry name" value="ARM repeat"/>
    <property type="match status" value="1"/>
</dbReference>
<dbReference type="PANTHER" id="PTHR12363:SF33">
    <property type="entry name" value="IMPORTIN-13"/>
    <property type="match status" value="1"/>
</dbReference>
<dbReference type="AlphaFoldDB" id="A0A0F9X3X6"/>
<dbReference type="PANTHER" id="PTHR12363">
    <property type="entry name" value="TRANSPORTIN 3 AND IMPORTIN 13"/>
    <property type="match status" value="1"/>
</dbReference>
<feature type="transmembrane region" description="Helical" evidence="10">
    <location>
        <begin position="146"/>
        <end position="170"/>
    </location>
</feature>
<organism evidence="11 12">
    <name type="scientific">Trichoderma harzianum</name>
    <name type="common">Hypocrea lixii</name>
    <dbReference type="NCBI Taxonomy" id="5544"/>
    <lineage>
        <taxon>Eukaryota</taxon>
        <taxon>Fungi</taxon>
        <taxon>Dikarya</taxon>
        <taxon>Ascomycota</taxon>
        <taxon>Pezizomycotina</taxon>
        <taxon>Sordariomycetes</taxon>
        <taxon>Hypocreomycetidae</taxon>
        <taxon>Hypocreales</taxon>
        <taxon>Hypocreaceae</taxon>
        <taxon>Trichoderma</taxon>
    </lineage>
</organism>
<evidence type="ECO:0000256" key="9">
    <source>
        <dbReference type="ARBA" id="ARBA00023242"/>
    </source>
</evidence>
<dbReference type="InterPro" id="IPR057942">
    <property type="entry name" value="TPR_TNPO3_IPO13_3rd"/>
</dbReference>
<keyword evidence="9" id="KW-0539">Nucleus</keyword>
<feature type="transmembrane region" description="Helical" evidence="10">
    <location>
        <begin position="25"/>
        <end position="48"/>
    </location>
</feature>
<protein>
    <recommendedName>
        <fullName evidence="13">Derlin</fullName>
    </recommendedName>
</protein>
<dbReference type="Proteomes" id="UP000034112">
    <property type="component" value="Unassembled WGS sequence"/>
</dbReference>
<evidence type="ECO:0000256" key="5">
    <source>
        <dbReference type="ARBA" id="ARBA00022692"/>
    </source>
</evidence>
<dbReference type="InterPro" id="IPR016024">
    <property type="entry name" value="ARM-type_fold"/>
</dbReference>
<name>A0A0F9X3X6_TRIHA</name>
<dbReference type="OrthoDB" id="2016913at2759"/>
<dbReference type="InterPro" id="IPR035952">
    <property type="entry name" value="Rhomboid-like_sf"/>
</dbReference>
<evidence type="ECO:0008006" key="13">
    <source>
        <dbReference type="Google" id="ProtNLM"/>
    </source>
</evidence>
<evidence type="ECO:0000256" key="3">
    <source>
        <dbReference type="ARBA" id="ARBA00007991"/>
    </source>
</evidence>
<dbReference type="InterPro" id="IPR051345">
    <property type="entry name" value="Importin_beta-like_NTR"/>
</dbReference>
<keyword evidence="6" id="KW-0653">Protein transport</keyword>
<keyword evidence="7 10" id="KW-1133">Transmembrane helix</keyword>
<accession>A0A0F9X3X6</accession>
<comment type="similarity">
    <text evidence="3">Belongs to the importin beta family.</text>
</comment>
<dbReference type="GO" id="GO:0016020">
    <property type="term" value="C:membrane"/>
    <property type="evidence" value="ECO:0007669"/>
    <property type="project" value="UniProtKB-SubCell"/>
</dbReference>
<dbReference type="Pfam" id="PF24140">
    <property type="entry name" value="TPR_TNPO3_IPO13_3rd"/>
    <property type="match status" value="1"/>
</dbReference>
<dbReference type="SUPFAM" id="SSF144091">
    <property type="entry name" value="Rhomboid-like"/>
    <property type="match status" value="1"/>
</dbReference>
<evidence type="ECO:0000256" key="8">
    <source>
        <dbReference type="ARBA" id="ARBA00023136"/>
    </source>
</evidence>
<evidence type="ECO:0000256" key="6">
    <source>
        <dbReference type="ARBA" id="ARBA00022927"/>
    </source>
</evidence>
<keyword evidence="4" id="KW-0813">Transport</keyword>
<feature type="transmembrane region" description="Helical" evidence="10">
    <location>
        <begin position="102"/>
        <end position="125"/>
    </location>
</feature>
<dbReference type="OMA" id="CLASIGK"/>
<evidence type="ECO:0000313" key="12">
    <source>
        <dbReference type="Proteomes" id="UP000034112"/>
    </source>
</evidence>
<dbReference type="Pfam" id="PF04511">
    <property type="entry name" value="DER1"/>
    <property type="match status" value="1"/>
</dbReference>
<dbReference type="EMBL" id="JOKZ01000335">
    <property type="protein sequence ID" value="KKO99339.1"/>
    <property type="molecule type" value="Genomic_DNA"/>
</dbReference>
<reference evidence="12" key="1">
    <citation type="journal article" date="2015" name="Genome Announc.">
        <title>Draft whole-genome sequence of the biocontrol agent Trichoderma harzianum T6776.</title>
        <authorList>
            <person name="Baroncelli R."/>
            <person name="Piaggeschi G."/>
            <person name="Fiorini L."/>
            <person name="Bertolini E."/>
            <person name="Zapparata A."/>
            <person name="Pe M.E."/>
            <person name="Sarrocco S."/>
            <person name="Vannacci G."/>
        </authorList>
    </citation>
    <scope>NUCLEOTIDE SEQUENCE [LARGE SCALE GENOMIC DNA]</scope>
    <source>
        <strain evidence="12">T6776</strain>
    </source>
</reference>
<keyword evidence="5 10" id="KW-0812">Transmembrane</keyword>